<protein>
    <recommendedName>
        <fullName evidence="11">Mitochondrial DNA polymerase catalytic subunit</fullName>
        <ecNumber evidence="3">2.7.11.22</ecNumber>
        <ecNumber evidence="2">2.7.7.7</ecNumber>
    </recommendedName>
</protein>
<name>A0A2H9TLC2_9FUNG</name>
<dbReference type="InterPro" id="IPR043502">
    <property type="entry name" value="DNA/RNA_pol_sf"/>
</dbReference>
<dbReference type="InterPro" id="IPR011009">
    <property type="entry name" value="Kinase-like_dom_sf"/>
</dbReference>
<dbReference type="GO" id="GO:0006264">
    <property type="term" value="P:mitochondrial DNA replication"/>
    <property type="evidence" value="ECO:0007669"/>
    <property type="project" value="TreeGrafter"/>
</dbReference>
<feature type="domain" description="Protein kinase" evidence="15">
    <location>
        <begin position="112"/>
        <end position="397"/>
    </location>
</feature>
<dbReference type="GO" id="GO:0005760">
    <property type="term" value="C:gamma DNA polymerase complex"/>
    <property type="evidence" value="ECO:0007669"/>
    <property type="project" value="InterPro"/>
</dbReference>
<keyword evidence="17" id="KW-1185">Reference proteome</keyword>
<evidence type="ECO:0000256" key="9">
    <source>
        <dbReference type="ARBA" id="ARBA00022840"/>
    </source>
</evidence>
<dbReference type="InterPro" id="IPR008271">
    <property type="entry name" value="Ser/Thr_kinase_AS"/>
</dbReference>
<dbReference type="Proteomes" id="UP000240830">
    <property type="component" value="Unassembled WGS sequence"/>
</dbReference>
<evidence type="ECO:0000313" key="16">
    <source>
        <dbReference type="EMBL" id="PJF18536.1"/>
    </source>
</evidence>
<dbReference type="Pfam" id="PF00069">
    <property type="entry name" value="Pkinase"/>
    <property type="match status" value="1"/>
</dbReference>
<evidence type="ECO:0000256" key="13">
    <source>
        <dbReference type="ARBA" id="ARBA00048367"/>
    </source>
</evidence>
<dbReference type="Gene3D" id="3.30.200.20">
    <property type="entry name" value="Phosphorylase Kinase, domain 1"/>
    <property type="match status" value="1"/>
</dbReference>
<feature type="region of interest" description="Disordered" evidence="14">
    <location>
        <begin position="1420"/>
        <end position="1441"/>
    </location>
</feature>
<organism evidence="16 17">
    <name type="scientific">Paramicrosporidium saccamoebae</name>
    <dbReference type="NCBI Taxonomy" id="1246581"/>
    <lineage>
        <taxon>Eukaryota</taxon>
        <taxon>Fungi</taxon>
        <taxon>Fungi incertae sedis</taxon>
        <taxon>Cryptomycota</taxon>
        <taxon>Cryptomycota incertae sedis</taxon>
        <taxon>Paramicrosporidium</taxon>
    </lineage>
</organism>
<feature type="compositionally biased region" description="Pro residues" evidence="14">
    <location>
        <begin position="1426"/>
        <end position="1436"/>
    </location>
</feature>
<dbReference type="PROSITE" id="PS00447">
    <property type="entry name" value="DNA_POLYMERASE_A"/>
    <property type="match status" value="1"/>
</dbReference>
<dbReference type="InterPro" id="IPR002297">
    <property type="entry name" value="DNA-dir_DNA_pol_A_mt"/>
</dbReference>
<dbReference type="InterPro" id="IPR019760">
    <property type="entry name" value="DNA-dir_DNA_pol_A_CS"/>
</dbReference>
<proteinExistence type="inferred from homology"/>
<dbReference type="FunFam" id="1.10.510.10:FF:000533">
    <property type="entry name" value="cyclin-dependent kinase 10"/>
    <property type="match status" value="1"/>
</dbReference>
<dbReference type="Gene3D" id="3.30.420.390">
    <property type="match status" value="2"/>
</dbReference>
<dbReference type="STRING" id="1246581.A0A2H9TLC2"/>
<dbReference type="SUPFAM" id="SSF56112">
    <property type="entry name" value="Protein kinase-like (PK-like)"/>
    <property type="match status" value="1"/>
</dbReference>
<evidence type="ECO:0000256" key="8">
    <source>
        <dbReference type="ARBA" id="ARBA00022777"/>
    </source>
</evidence>
<reference evidence="16 17" key="1">
    <citation type="submission" date="2016-10" db="EMBL/GenBank/DDBJ databases">
        <title>The genome of Paramicrosporidium saccamoebae is the missing link in understanding Cryptomycota and Microsporidia evolution.</title>
        <authorList>
            <person name="Quandt C.A."/>
            <person name="Beaudet D."/>
            <person name="Corsaro D."/>
            <person name="Michel R."/>
            <person name="Corradi N."/>
            <person name="James T."/>
        </authorList>
    </citation>
    <scope>NUCLEOTIDE SEQUENCE [LARGE SCALE GENOMIC DNA]</scope>
    <source>
        <strain evidence="16 17">KSL3</strain>
    </source>
</reference>
<evidence type="ECO:0000256" key="6">
    <source>
        <dbReference type="ARBA" id="ARBA00022695"/>
    </source>
</evidence>
<gene>
    <name evidence="16" type="ORF">PSACC_01682</name>
</gene>
<dbReference type="CDD" id="cd07843">
    <property type="entry name" value="STKc_CDC2L1"/>
    <property type="match status" value="1"/>
</dbReference>
<dbReference type="GO" id="GO:0040019">
    <property type="term" value="P:positive regulation of embryonic development"/>
    <property type="evidence" value="ECO:0007669"/>
    <property type="project" value="UniProtKB-ARBA"/>
</dbReference>
<evidence type="ECO:0000256" key="7">
    <source>
        <dbReference type="ARBA" id="ARBA00022741"/>
    </source>
</evidence>
<dbReference type="SUPFAM" id="SSF53098">
    <property type="entry name" value="Ribonuclease H-like"/>
    <property type="match status" value="1"/>
</dbReference>
<dbReference type="FunFam" id="3.30.200.20:FF:000054">
    <property type="entry name" value="Cyclin-dependent kinase 11B"/>
    <property type="match status" value="1"/>
</dbReference>
<comment type="catalytic activity">
    <reaction evidence="13">
        <text>L-seryl-[protein] + ATP = O-phospho-L-seryl-[protein] + ADP + H(+)</text>
        <dbReference type="Rhea" id="RHEA:17989"/>
        <dbReference type="Rhea" id="RHEA-COMP:9863"/>
        <dbReference type="Rhea" id="RHEA-COMP:11604"/>
        <dbReference type="ChEBI" id="CHEBI:15378"/>
        <dbReference type="ChEBI" id="CHEBI:29999"/>
        <dbReference type="ChEBI" id="CHEBI:30616"/>
        <dbReference type="ChEBI" id="CHEBI:83421"/>
        <dbReference type="ChEBI" id="CHEBI:456216"/>
        <dbReference type="EC" id="2.7.11.22"/>
    </reaction>
</comment>
<evidence type="ECO:0000256" key="5">
    <source>
        <dbReference type="ARBA" id="ARBA00022679"/>
    </source>
</evidence>
<dbReference type="GO" id="GO:0003677">
    <property type="term" value="F:DNA binding"/>
    <property type="evidence" value="ECO:0007669"/>
    <property type="project" value="InterPro"/>
</dbReference>
<keyword evidence="9" id="KW-0067">ATP-binding</keyword>
<dbReference type="InterPro" id="IPR012337">
    <property type="entry name" value="RNaseH-like_sf"/>
</dbReference>
<dbReference type="GO" id="GO:0004693">
    <property type="term" value="F:cyclin-dependent protein serine/threonine kinase activity"/>
    <property type="evidence" value="ECO:0007669"/>
    <property type="project" value="UniProtKB-EC"/>
</dbReference>
<evidence type="ECO:0000256" key="10">
    <source>
        <dbReference type="ARBA" id="ARBA00022932"/>
    </source>
</evidence>
<evidence type="ECO:0000256" key="11">
    <source>
        <dbReference type="ARBA" id="ARBA00031966"/>
    </source>
</evidence>
<dbReference type="InterPro" id="IPR045267">
    <property type="entry name" value="CDK11/PITSLRE_STKc"/>
</dbReference>
<evidence type="ECO:0000256" key="1">
    <source>
        <dbReference type="ARBA" id="ARBA00006485"/>
    </source>
</evidence>
<keyword evidence="5" id="KW-0808">Transferase</keyword>
<dbReference type="PANTHER" id="PTHR10267">
    <property type="entry name" value="DNA POLYMERASE SUBUNIT GAMMA-1"/>
    <property type="match status" value="1"/>
</dbReference>
<dbReference type="Gene3D" id="1.10.150.20">
    <property type="entry name" value="5' to 3' exonuclease, C-terminal subdomain"/>
    <property type="match status" value="1"/>
</dbReference>
<dbReference type="OrthoDB" id="5588663at2759"/>
<keyword evidence="7" id="KW-0547">Nucleotide-binding</keyword>
<dbReference type="EC" id="2.7.11.22" evidence="3"/>
<comment type="caution">
    <text evidence="16">The sequence shown here is derived from an EMBL/GenBank/DDBJ whole genome shotgun (WGS) entry which is preliminary data.</text>
</comment>
<dbReference type="GO" id="GO:0008408">
    <property type="term" value="F:3'-5' exonuclease activity"/>
    <property type="evidence" value="ECO:0007669"/>
    <property type="project" value="TreeGrafter"/>
</dbReference>
<dbReference type="GO" id="GO:0003887">
    <property type="term" value="F:DNA-directed DNA polymerase activity"/>
    <property type="evidence" value="ECO:0007669"/>
    <property type="project" value="UniProtKB-KW"/>
</dbReference>
<dbReference type="SMART" id="SM00482">
    <property type="entry name" value="POLAc"/>
    <property type="match status" value="1"/>
</dbReference>
<feature type="non-terminal residue" evidence="16">
    <location>
        <position position="1"/>
    </location>
</feature>
<dbReference type="EC" id="2.7.7.7" evidence="2"/>
<dbReference type="PROSITE" id="PS00108">
    <property type="entry name" value="PROTEIN_KINASE_ST"/>
    <property type="match status" value="1"/>
</dbReference>
<evidence type="ECO:0000256" key="4">
    <source>
        <dbReference type="ARBA" id="ARBA00022527"/>
    </source>
</evidence>
<dbReference type="Gene3D" id="1.10.510.10">
    <property type="entry name" value="Transferase(Phosphotransferase) domain 1"/>
    <property type="match status" value="1"/>
</dbReference>
<dbReference type="InterPro" id="IPR041336">
    <property type="entry name" value="DNApol_Exo"/>
</dbReference>
<comment type="similarity">
    <text evidence="1">Belongs to the protein kinase superfamily. CMGC Ser/Thr protein kinase family. CDC2/CDKX subfamily.</text>
</comment>
<dbReference type="EMBL" id="MTSL01000117">
    <property type="protein sequence ID" value="PJF18536.1"/>
    <property type="molecule type" value="Genomic_DNA"/>
</dbReference>
<dbReference type="PROSITE" id="PS50011">
    <property type="entry name" value="PROTEIN_KINASE_DOM"/>
    <property type="match status" value="1"/>
</dbReference>
<dbReference type="PRINTS" id="PR00867">
    <property type="entry name" value="DNAPOLG"/>
</dbReference>
<dbReference type="InterPro" id="IPR001098">
    <property type="entry name" value="DNA-dir_DNA_pol_A_palm_dom"/>
</dbReference>
<evidence type="ECO:0000256" key="2">
    <source>
        <dbReference type="ARBA" id="ARBA00012417"/>
    </source>
</evidence>
<dbReference type="Pfam" id="PF18136">
    <property type="entry name" value="DNApol_Exo"/>
    <property type="match status" value="1"/>
</dbReference>
<sequence length="1473" mass="166227">RKPAVPKEMSRSNLKFSTALAVSSPLSLASSNLRISAMLFSSYSSTITMEHTLSSRFHSSNRELMSTVIKLWLVVYVRCLLKTLHPWSADLSTRSHTLIIGDMKACRSVDCYKKLNRIEEGTYGIVYRAEDRETGEIVALKKLKLEREREGFPVTSLREVNALMQARHPHIVNLREMVVGRELSSVFLVMDFVEHDLRSLMDDMVQPFSVSEMKTLLKQLLEATASMHERWILHRDLKTSNLLLNNKGEIKVADFGLARRLGSPLIGQLTPVVVTLWYRSPELLLGSKDYSWSVDIWSVGCIAAEFLISQPLFPGKSEIDQLDRIFRTLGMPTERIWPGFSKLPHADKLVHINQPYNCLEKILPMLSPAGIDLMGRMLAYDPQKRLTAQEALLHPFFTEAPLPKDPALFPTWPSRYLHDQSEMILARRRVPVSRPGWSVHPPFSTLAANGSNARFNEAKIQMLSAGLHRQVFPECYGKSPPSAPSKQLVDLSLKHLGIHKIPVDEGRPSRPEVSLNLPPLLGENIEEHFYRMGTMMGQPYYEMVSSFATNGPNIRLNLSFMMGKWESRAGWTRYTLGGESCGAVPYPEEPTMVFDVETCPNHGPWPLMAVALTQNYIYAWVSPVLFENNYAERDRLIPMDDSRPTICIGHNISYDRARIMNEYSLEKSPRRFLDTLSLHCAVGGLSSQQRAQWSSYKKQHILGEGTHVPADADCQSDLGGDEATWEKQCSMNNLADVVRLHCDYELDKSVRDVLVKGTLEDVRKEFQSVMTYCSNDVAATYGLLCELWPKYRQKCAHPISFAAILEMGTCFLPTNNRWEEYVDKAEGMYVKSLEQVESLLRLLVEQTVENGQKNEGWKDNPWLNKLDWTPVPAKYTKAKYKADGTFAKDGEPRPIGNVKLFGKPAWYKKIYSTKEARPEITPKTRILPYLLKMQWEGNPVHYVENAGWCYAAPKGTEKGALVFDQDGKTFIKIPHHEQEGANVGSLMTKHHLKFYEKGVLTTDSKILKEVLQVNSQFSFWTGYRERIKDQFVVWSDEPGVKLGFTSEMKAGMIIPTLIMMGTVTRRAVERTWMTATNSKKNLVGSELKSRIIAPDGYVFVGADVDSQELWISSLLGDAQFGFAGATALGWMTLQGERSDSTDLHSRTAAILGMSRNDAKIFNYGRIYGAGVRYAAQLLQKFNPNMSKQEAEERSKALYHATKGCKRSAGLKSIGLSRIYAGGTESFMFNILESIAHSQASKTPALSAEISDALISDNVQDEFLTSRVNWAVQSSGVDYLHMLVCTMDYLLRRYGIKGRLAITIHDEVRYLIAEQDKHRGALALQIANIWTRAMFARRSVAFFSAVDFDRVLRKEATTDCVTPSNPTPVPPGTALDIYKLLELLPKGLGPVVDPIEPSRMRRFQRYDPVVCIATPDDIRTQIGLPVDPTPKADPPPTKSYKSRRVEVKSLQPSQQEISGLRKTWMLLKNAPLIN</sequence>
<evidence type="ECO:0000259" key="15">
    <source>
        <dbReference type="PROSITE" id="PS50011"/>
    </source>
</evidence>
<dbReference type="PANTHER" id="PTHR10267:SF0">
    <property type="entry name" value="DNA POLYMERASE SUBUNIT GAMMA-1"/>
    <property type="match status" value="1"/>
</dbReference>
<comment type="catalytic activity">
    <reaction evidence="12">
        <text>L-threonyl-[protein] + ATP = O-phospho-L-threonyl-[protein] + ADP + H(+)</text>
        <dbReference type="Rhea" id="RHEA:46608"/>
        <dbReference type="Rhea" id="RHEA-COMP:11060"/>
        <dbReference type="Rhea" id="RHEA-COMP:11605"/>
        <dbReference type="ChEBI" id="CHEBI:15378"/>
        <dbReference type="ChEBI" id="CHEBI:30013"/>
        <dbReference type="ChEBI" id="CHEBI:30616"/>
        <dbReference type="ChEBI" id="CHEBI:61977"/>
        <dbReference type="ChEBI" id="CHEBI:456216"/>
        <dbReference type="EC" id="2.7.11.22"/>
    </reaction>
</comment>
<keyword evidence="6" id="KW-0548">Nucleotidyltransferase</keyword>
<accession>A0A2H9TLC2</accession>
<keyword evidence="10 16" id="KW-0239">DNA-directed DNA polymerase</keyword>
<keyword evidence="4" id="KW-0723">Serine/threonine-protein kinase</keyword>
<evidence type="ECO:0000256" key="12">
    <source>
        <dbReference type="ARBA" id="ARBA00047811"/>
    </source>
</evidence>
<keyword evidence="8" id="KW-0418">Kinase</keyword>
<dbReference type="InterPro" id="IPR000719">
    <property type="entry name" value="Prot_kinase_dom"/>
</dbReference>
<dbReference type="SMART" id="SM00220">
    <property type="entry name" value="S_TKc"/>
    <property type="match status" value="1"/>
</dbReference>
<evidence type="ECO:0000256" key="14">
    <source>
        <dbReference type="SAM" id="MobiDB-lite"/>
    </source>
</evidence>
<dbReference type="Pfam" id="PF00476">
    <property type="entry name" value="DNA_pol_A"/>
    <property type="match status" value="1"/>
</dbReference>
<dbReference type="SUPFAM" id="SSF56672">
    <property type="entry name" value="DNA/RNA polymerases"/>
    <property type="match status" value="1"/>
</dbReference>
<dbReference type="Gene3D" id="3.30.70.370">
    <property type="match status" value="1"/>
</dbReference>
<evidence type="ECO:0000256" key="3">
    <source>
        <dbReference type="ARBA" id="ARBA00012425"/>
    </source>
</evidence>
<dbReference type="GO" id="GO:0005524">
    <property type="term" value="F:ATP binding"/>
    <property type="evidence" value="ECO:0007669"/>
    <property type="project" value="UniProtKB-KW"/>
</dbReference>
<evidence type="ECO:0000313" key="17">
    <source>
        <dbReference type="Proteomes" id="UP000240830"/>
    </source>
</evidence>